<dbReference type="EMBL" id="GL882888">
    <property type="protein sequence ID" value="EGF78613.1"/>
    <property type="molecule type" value="Genomic_DNA"/>
</dbReference>
<feature type="transmembrane region" description="Helical" evidence="9">
    <location>
        <begin position="236"/>
        <end position="258"/>
    </location>
</feature>
<dbReference type="AlphaFoldDB" id="F4P8G0"/>
<keyword evidence="11" id="KW-1185">Reference proteome</keyword>
<evidence type="ECO:0000256" key="4">
    <source>
        <dbReference type="ARBA" id="ARBA00022692"/>
    </source>
</evidence>
<feature type="transmembrane region" description="Helical" evidence="9">
    <location>
        <begin position="105"/>
        <end position="127"/>
    </location>
</feature>
<feature type="transmembrane region" description="Helical" evidence="9">
    <location>
        <begin position="186"/>
        <end position="206"/>
    </location>
</feature>
<dbReference type="GO" id="GO:0022857">
    <property type="term" value="F:transmembrane transporter activity"/>
    <property type="evidence" value="ECO:0000318"/>
    <property type="project" value="GO_Central"/>
</dbReference>
<keyword evidence="7 9" id="KW-0496">Mitochondrion</keyword>
<dbReference type="GO" id="GO:0006865">
    <property type="term" value="P:amino acid transport"/>
    <property type="evidence" value="ECO:0007669"/>
    <property type="project" value="UniProtKB-KW"/>
</dbReference>
<dbReference type="InterPro" id="IPR004686">
    <property type="entry name" value="Mtc"/>
</dbReference>
<dbReference type="FunCoup" id="F4P8G0">
    <property type="interactions" value="75"/>
</dbReference>
<dbReference type="RefSeq" id="XP_006680672.1">
    <property type="nucleotide sequence ID" value="XM_006680609.1"/>
</dbReference>
<dbReference type="NCBIfam" id="TIGR00798">
    <property type="entry name" value="mtc"/>
    <property type="match status" value="1"/>
</dbReference>
<dbReference type="GO" id="GO:0005743">
    <property type="term" value="C:mitochondrial inner membrane"/>
    <property type="evidence" value="ECO:0000318"/>
    <property type="project" value="GO_Central"/>
</dbReference>
<evidence type="ECO:0000256" key="8">
    <source>
        <dbReference type="ARBA" id="ARBA00023136"/>
    </source>
</evidence>
<dbReference type="GO" id="GO:0015075">
    <property type="term" value="F:monoatomic ion transmembrane transporter activity"/>
    <property type="evidence" value="ECO:0007669"/>
    <property type="project" value="InterPro"/>
</dbReference>
<evidence type="ECO:0000256" key="6">
    <source>
        <dbReference type="ARBA" id="ARBA00022989"/>
    </source>
</evidence>
<dbReference type="GeneID" id="18239037"/>
<feature type="transmembrane region" description="Helical" evidence="9">
    <location>
        <begin position="152"/>
        <end position="174"/>
    </location>
</feature>
<keyword evidence="3" id="KW-0813">Transport</keyword>
<evidence type="ECO:0000256" key="5">
    <source>
        <dbReference type="ARBA" id="ARBA00022970"/>
    </source>
</evidence>
<dbReference type="InParanoid" id="F4P8G0"/>
<keyword evidence="4 9" id="KW-0812">Transmembrane</keyword>
<feature type="transmembrane region" description="Helical" evidence="9">
    <location>
        <begin position="278"/>
        <end position="298"/>
    </location>
</feature>
<protein>
    <recommendedName>
        <fullName evidence="9">Sidoreflexin</fullName>
    </recommendedName>
</protein>
<name>F4P8G0_BATDJ</name>
<dbReference type="HOGENOM" id="CLU_039425_0_0_1"/>
<keyword evidence="6 9" id="KW-1133">Transmembrane helix</keyword>
<sequence length="333" mass="36062">MSESIQQSLTKRIDLSQSRYDQSTYMGRLRHFSEITDPRNLFASETELQAAKTLVQSYKAGNSTPNVTEEQLWKAKKLVDSTFHPDTGEKVFLPFRMSSYVPTNVPIIAAMLLPNPSVAAIIFWQWINQSANVAFNYCNANKTTEMSTTETVGAYAGAVGASCTIAVGLSQWLARSKGLSPSTLTLLSRGVPFVAVATAGTLNVFLMRQKELKEGIQVQDATGTILGKSQTAGTHAIGQVAVSRVVTAAPALFIPGLIMSQMERTSLFKRFPRLVAPFNLITVAGSLLAALPCAIALFPQVASIGVEKLEPQFKGLVDANGKPVERVFFNRGL</sequence>
<dbReference type="Pfam" id="PF03820">
    <property type="entry name" value="SFXNs"/>
    <property type="match status" value="1"/>
</dbReference>
<gene>
    <name evidence="10" type="ORF">BATDEDRAFT_26449</name>
</gene>
<evidence type="ECO:0000313" key="10">
    <source>
        <dbReference type="EMBL" id="EGF78613.1"/>
    </source>
</evidence>
<comment type="similarity">
    <text evidence="2 9">Belongs to the sideroflexin family.</text>
</comment>
<dbReference type="OMA" id="GRVRHCA"/>
<evidence type="ECO:0000313" key="11">
    <source>
        <dbReference type="Proteomes" id="UP000007241"/>
    </source>
</evidence>
<accession>F4P8G0</accession>
<keyword evidence="5" id="KW-0029">Amino-acid transport</keyword>
<dbReference type="GO" id="GO:1990542">
    <property type="term" value="P:mitochondrial transmembrane transport"/>
    <property type="evidence" value="ECO:0000318"/>
    <property type="project" value="GO_Central"/>
</dbReference>
<evidence type="ECO:0000256" key="1">
    <source>
        <dbReference type="ARBA" id="ARBA00004225"/>
    </source>
</evidence>
<evidence type="ECO:0000256" key="2">
    <source>
        <dbReference type="ARBA" id="ARBA00005974"/>
    </source>
</evidence>
<evidence type="ECO:0000256" key="3">
    <source>
        <dbReference type="ARBA" id="ARBA00022448"/>
    </source>
</evidence>
<dbReference type="STRING" id="684364.F4P8G0"/>
<dbReference type="Proteomes" id="UP000007241">
    <property type="component" value="Unassembled WGS sequence"/>
</dbReference>
<evidence type="ECO:0000256" key="9">
    <source>
        <dbReference type="RuleBase" id="RU362000"/>
    </source>
</evidence>
<keyword evidence="8 9" id="KW-0472">Membrane</keyword>
<evidence type="ECO:0000256" key="7">
    <source>
        <dbReference type="ARBA" id="ARBA00023128"/>
    </source>
</evidence>
<dbReference type="OrthoDB" id="6608471at2759"/>
<proteinExistence type="inferred from homology"/>
<dbReference type="PANTHER" id="PTHR11153:SF6">
    <property type="entry name" value="SIDEROFLEXIN-5"/>
    <property type="match status" value="1"/>
</dbReference>
<reference evidence="10 11" key="1">
    <citation type="submission" date="2009-12" db="EMBL/GenBank/DDBJ databases">
        <title>The draft genome of Batrachochytrium dendrobatidis.</title>
        <authorList>
            <consortium name="US DOE Joint Genome Institute (JGI-PGF)"/>
            <person name="Kuo A."/>
            <person name="Salamov A."/>
            <person name="Schmutz J."/>
            <person name="Lucas S."/>
            <person name="Pitluck S."/>
            <person name="Rosenblum E."/>
            <person name="Stajich J."/>
            <person name="Eisen M."/>
            <person name="Grigoriev I.V."/>
        </authorList>
    </citation>
    <scope>NUCLEOTIDE SEQUENCE [LARGE SCALE GENOMIC DNA]</scope>
    <source>
        <strain evidence="11">JAM81 / FGSC 10211</strain>
    </source>
</reference>
<organism evidence="10 11">
    <name type="scientific">Batrachochytrium dendrobatidis (strain JAM81 / FGSC 10211)</name>
    <name type="common">Frog chytrid fungus</name>
    <dbReference type="NCBI Taxonomy" id="684364"/>
    <lineage>
        <taxon>Eukaryota</taxon>
        <taxon>Fungi</taxon>
        <taxon>Fungi incertae sedis</taxon>
        <taxon>Chytridiomycota</taxon>
        <taxon>Chytridiomycota incertae sedis</taxon>
        <taxon>Chytridiomycetes</taxon>
        <taxon>Rhizophydiales</taxon>
        <taxon>Rhizophydiales incertae sedis</taxon>
        <taxon>Batrachochytrium</taxon>
    </lineage>
</organism>
<comment type="subcellular location">
    <subcellularLocation>
        <location evidence="1 9">Mitochondrion membrane</location>
        <topology evidence="1 9">Multi-pass membrane protein</topology>
    </subcellularLocation>
</comment>
<dbReference type="PANTHER" id="PTHR11153">
    <property type="entry name" value="SIDEROFLEXIN"/>
    <property type="match status" value="1"/>
</dbReference>